<proteinExistence type="predicted"/>
<feature type="compositionally biased region" description="Polar residues" evidence="1">
    <location>
        <begin position="8"/>
        <end position="18"/>
    </location>
</feature>
<sequence>MEARRRQSVQQTAPTNPNAWEVGYVPKTNKNTSFVNIYKKGDRTVYGNCRRISLLSITGKILATILLNRLST</sequence>
<dbReference type="EMBL" id="JAODUO010002946">
    <property type="protein sequence ID" value="KAK2149560.1"/>
    <property type="molecule type" value="Genomic_DNA"/>
</dbReference>
<reference evidence="2" key="1">
    <citation type="journal article" date="2023" name="Mol. Biol. Evol.">
        <title>Third-Generation Sequencing Reveals the Adaptive Role of the Epigenome in Three Deep-Sea Polychaetes.</title>
        <authorList>
            <person name="Perez M."/>
            <person name="Aroh O."/>
            <person name="Sun Y."/>
            <person name="Lan Y."/>
            <person name="Juniper S.K."/>
            <person name="Young C.R."/>
            <person name="Angers B."/>
            <person name="Qian P.Y."/>
        </authorList>
    </citation>
    <scope>NUCLEOTIDE SEQUENCE</scope>
    <source>
        <strain evidence="2">R07B-5</strain>
    </source>
</reference>
<organism evidence="2 3">
    <name type="scientific">Ridgeia piscesae</name>
    <name type="common">Tubeworm</name>
    <dbReference type="NCBI Taxonomy" id="27915"/>
    <lineage>
        <taxon>Eukaryota</taxon>
        <taxon>Metazoa</taxon>
        <taxon>Spiralia</taxon>
        <taxon>Lophotrochozoa</taxon>
        <taxon>Annelida</taxon>
        <taxon>Polychaeta</taxon>
        <taxon>Sedentaria</taxon>
        <taxon>Canalipalpata</taxon>
        <taxon>Sabellida</taxon>
        <taxon>Siboglinidae</taxon>
        <taxon>Ridgeia</taxon>
    </lineage>
</organism>
<dbReference type="AlphaFoldDB" id="A0AAD9MXY6"/>
<name>A0AAD9MXY6_RIDPI</name>
<feature type="region of interest" description="Disordered" evidence="1">
    <location>
        <begin position="1"/>
        <end position="22"/>
    </location>
</feature>
<dbReference type="Proteomes" id="UP001209878">
    <property type="component" value="Unassembled WGS sequence"/>
</dbReference>
<gene>
    <name evidence="2" type="ORF">NP493_2964g00003</name>
</gene>
<comment type="caution">
    <text evidence="2">The sequence shown here is derived from an EMBL/GenBank/DDBJ whole genome shotgun (WGS) entry which is preliminary data.</text>
</comment>
<keyword evidence="3" id="KW-1185">Reference proteome</keyword>
<protein>
    <submittedName>
        <fullName evidence="2">Uncharacterized protein</fullName>
    </submittedName>
</protein>
<evidence type="ECO:0000313" key="3">
    <source>
        <dbReference type="Proteomes" id="UP001209878"/>
    </source>
</evidence>
<accession>A0AAD9MXY6</accession>
<evidence type="ECO:0000313" key="2">
    <source>
        <dbReference type="EMBL" id="KAK2149560.1"/>
    </source>
</evidence>
<evidence type="ECO:0000256" key="1">
    <source>
        <dbReference type="SAM" id="MobiDB-lite"/>
    </source>
</evidence>